<comment type="caution">
    <text evidence="1">The sequence shown here is derived from an EMBL/GenBank/DDBJ whole genome shotgun (WGS) entry which is preliminary data.</text>
</comment>
<accession>A0AAV7HDF6</accession>
<dbReference type="AlphaFoldDB" id="A0AAV7HDF6"/>
<gene>
    <name evidence="1" type="ORF">IEQ34_005887</name>
</gene>
<organism evidence="1 2">
    <name type="scientific">Dendrobium chrysotoxum</name>
    <name type="common">Orchid</name>
    <dbReference type="NCBI Taxonomy" id="161865"/>
    <lineage>
        <taxon>Eukaryota</taxon>
        <taxon>Viridiplantae</taxon>
        <taxon>Streptophyta</taxon>
        <taxon>Embryophyta</taxon>
        <taxon>Tracheophyta</taxon>
        <taxon>Spermatophyta</taxon>
        <taxon>Magnoliopsida</taxon>
        <taxon>Liliopsida</taxon>
        <taxon>Asparagales</taxon>
        <taxon>Orchidaceae</taxon>
        <taxon>Epidendroideae</taxon>
        <taxon>Malaxideae</taxon>
        <taxon>Dendrobiinae</taxon>
        <taxon>Dendrobium</taxon>
    </lineage>
</organism>
<proteinExistence type="predicted"/>
<protein>
    <submittedName>
        <fullName evidence="1">Uncharacterized protein</fullName>
    </submittedName>
</protein>
<name>A0AAV7HDF6_DENCH</name>
<reference evidence="1 2" key="1">
    <citation type="journal article" date="2021" name="Hortic Res">
        <title>Chromosome-scale assembly of the Dendrobium chrysotoxum genome enhances the understanding of orchid evolution.</title>
        <authorList>
            <person name="Zhang Y."/>
            <person name="Zhang G.Q."/>
            <person name="Zhang D."/>
            <person name="Liu X.D."/>
            <person name="Xu X.Y."/>
            <person name="Sun W.H."/>
            <person name="Yu X."/>
            <person name="Zhu X."/>
            <person name="Wang Z.W."/>
            <person name="Zhao X."/>
            <person name="Zhong W.Y."/>
            <person name="Chen H."/>
            <person name="Yin W.L."/>
            <person name="Huang T."/>
            <person name="Niu S.C."/>
            <person name="Liu Z.J."/>
        </authorList>
    </citation>
    <scope>NUCLEOTIDE SEQUENCE [LARGE SCALE GENOMIC DNA]</scope>
    <source>
        <strain evidence="1">Lindl</strain>
    </source>
</reference>
<sequence>MEAPGMGPRTAVAAAPVFAILSLRREDIGTHDNDAIANCSTEKSERLYLRHIEIATAIISSETIMFSLPMIYVGSLTGC</sequence>
<evidence type="ECO:0000313" key="2">
    <source>
        <dbReference type="Proteomes" id="UP000775213"/>
    </source>
</evidence>
<evidence type="ECO:0000313" key="1">
    <source>
        <dbReference type="EMBL" id="KAH0465784.1"/>
    </source>
</evidence>
<dbReference type="Proteomes" id="UP000775213">
    <property type="component" value="Unassembled WGS sequence"/>
</dbReference>
<keyword evidence="2" id="KW-1185">Reference proteome</keyword>
<dbReference type="EMBL" id="JAGFBR010000006">
    <property type="protein sequence ID" value="KAH0465784.1"/>
    <property type="molecule type" value="Genomic_DNA"/>
</dbReference>